<feature type="transmembrane region" description="Helical" evidence="1">
    <location>
        <begin position="118"/>
        <end position="139"/>
    </location>
</feature>
<evidence type="ECO:0000259" key="2">
    <source>
        <dbReference type="Pfam" id="PF20151"/>
    </source>
</evidence>
<feature type="transmembrane region" description="Helical" evidence="1">
    <location>
        <begin position="168"/>
        <end position="189"/>
    </location>
</feature>
<organism evidence="3 4">
    <name type="scientific">Mycena albidolilacea</name>
    <dbReference type="NCBI Taxonomy" id="1033008"/>
    <lineage>
        <taxon>Eukaryota</taxon>
        <taxon>Fungi</taxon>
        <taxon>Dikarya</taxon>
        <taxon>Basidiomycota</taxon>
        <taxon>Agaricomycotina</taxon>
        <taxon>Agaricomycetes</taxon>
        <taxon>Agaricomycetidae</taxon>
        <taxon>Agaricales</taxon>
        <taxon>Marasmiineae</taxon>
        <taxon>Mycenaceae</taxon>
        <taxon>Mycena</taxon>
    </lineage>
</organism>
<feature type="transmembrane region" description="Helical" evidence="1">
    <location>
        <begin position="82"/>
        <end position="106"/>
    </location>
</feature>
<evidence type="ECO:0000313" key="3">
    <source>
        <dbReference type="EMBL" id="KAJ7358022.1"/>
    </source>
</evidence>
<keyword evidence="1" id="KW-0812">Transmembrane</keyword>
<comment type="caution">
    <text evidence="3">The sequence shown here is derived from an EMBL/GenBank/DDBJ whole genome shotgun (WGS) entry which is preliminary data.</text>
</comment>
<name>A0AAD7AG77_9AGAR</name>
<keyword evidence="1" id="KW-0472">Membrane</keyword>
<dbReference type="Proteomes" id="UP001218218">
    <property type="component" value="Unassembled WGS sequence"/>
</dbReference>
<sequence>MTIAAPVFADRYISAISMVVLLYDHSLILAQEAELIWFNSAAGAGNRIAFVVNRYVAEAVAVYVAYLNSGLGRGITTENCHAALWIFSMTSSIVFGMSHFVIIVRVYTGWDKRPSIKIILLVAFGIATCVAAVFSALAASEAAHRSFYGYNPFIDMCAFSKKPWALKFAQGAMTVFDFFIIIMTVLNALDRPYVTQADVVISMQNDGARMFVVSW</sequence>
<reference evidence="3" key="1">
    <citation type="submission" date="2023-03" db="EMBL/GenBank/DDBJ databases">
        <title>Massive genome expansion in bonnet fungi (Mycena s.s.) driven by repeated elements and novel gene families across ecological guilds.</title>
        <authorList>
            <consortium name="Lawrence Berkeley National Laboratory"/>
            <person name="Harder C.B."/>
            <person name="Miyauchi S."/>
            <person name="Viragh M."/>
            <person name="Kuo A."/>
            <person name="Thoen E."/>
            <person name="Andreopoulos B."/>
            <person name="Lu D."/>
            <person name="Skrede I."/>
            <person name="Drula E."/>
            <person name="Henrissat B."/>
            <person name="Morin E."/>
            <person name="Kohler A."/>
            <person name="Barry K."/>
            <person name="LaButti K."/>
            <person name="Morin E."/>
            <person name="Salamov A."/>
            <person name="Lipzen A."/>
            <person name="Mereny Z."/>
            <person name="Hegedus B."/>
            <person name="Baldrian P."/>
            <person name="Stursova M."/>
            <person name="Weitz H."/>
            <person name="Taylor A."/>
            <person name="Grigoriev I.V."/>
            <person name="Nagy L.G."/>
            <person name="Martin F."/>
            <person name="Kauserud H."/>
        </authorList>
    </citation>
    <scope>NUCLEOTIDE SEQUENCE</scope>
    <source>
        <strain evidence="3">CBHHK002</strain>
    </source>
</reference>
<dbReference type="EMBL" id="JARIHO010000007">
    <property type="protein sequence ID" value="KAJ7358022.1"/>
    <property type="molecule type" value="Genomic_DNA"/>
</dbReference>
<accession>A0AAD7AG77</accession>
<keyword evidence="4" id="KW-1185">Reference proteome</keyword>
<dbReference type="Pfam" id="PF20151">
    <property type="entry name" value="DUF6533"/>
    <property type="match status" value="1"/>
</dbReference>
<dbReference type="AlphaFoldDB" id="A0AAD7AG77"/>
<keyword evidence="1" id="KW-1133">Transmembrane helix</keyword>
<evidence type="ECO:0000256" key="1">
    <source>
        <dbReference type="SAM" id="Phobius"/>
    </source>
</evidence>
<protein>
    <recommendedName>
        <fullName evidence="2">DUF6533 domain-containing protein</fullName>
    </recommendedName>
</protein>
<proteinExistence type="predicted"/>
<dbReference type="InterPro" id="IPR045340">
    <property type="entry name" value="DUF6533"/>
</dbReference>
<gene>
    <name evidence="3" type="ORF">DFH08DRAFT_847731</name>
</gene>
<feature type="domain" description="DUF6533" evidence="2">
    <location>
        <begin position="12"/>
        <end position="56"/>
    </location>
</feature>
<evidence type="ECO:0000313" key="4">
    <source>
        <dbReference type="Proteomes" id="UP001218218"/>
    </source>
</evidence>